<feature type="signal peptide" evidence="1">
    <location>
        <begin position="1"/>
        <end position="20"/>
    </location>
</feature>
<feature type="chain" id="PRO_5001990777" evidence="1">
    <location>
        <begin position="21"/>
        <end position="319"/>
    </location>
</feature>
<evidence type="ECO:0000256" key="1">
    <source>
        <dbReference type="SAM" id="SignalP"/>
    </source>
</evidence>
<proteinExistence type="predicted"/>
<organism evidence="2 3">
    <name type="scientific">Flavobacterium rivuli WB 3.3-2 = DSM 21788</name>
    <dbReference type="NCBI Taxonomy" id="1121895"/>
    <lineage>
        <taxon>Bacteria</taxon>
        <taxon>Pseudomonadati</taxon>
        <taxon>Bacteroidota</taxon>
        <taxon>Flavobacteriia</taxon>
        <taxon>Flavobacteriales</taxon>
        <taxon>Flavobacteriaceae</taxon>
        <taxon>Flavobacterium</taxon>
    </lineage>
</organism>
<dbReference type="RefSeq" id="WP_020214158.1">
    <property type="nucleotide sequence ID" value="NZ_JRLX01000009.1"/>
</dbReference>
<dbReference type="OrthoDB" id="622552at2"/>
<dbReference type="InterPro" id="IPR037107">
    <property type="entry name" value="Put_OMP_sf"/>
</dbReference>
<sequence length="319" mass="36643">MKYSHCNTVLFLLLSFILHAQKIDNTASFRDMQRESYFRINYENDFFTASDIYYTQGYQLELVMPWLRKNPVNHLFMQLKDSEQKYGLLFENLGYIPTSIKEAGIQYGDRPYAATIALKSFMVSTDTLSKSRLSSSLVVGMIGPAALGNEIQTGIHRWIGDDIPQGWHNQIKNDIVLDYELAYEKQLFSYKRLAAINLDTKAHLGTFNTFASLGLNATFGLISTPYNPVKNKKKFSAYIFTQPRYKAIGYDASMQGGIFTRSPYTIAARGIERFVLENNYGIIIQFRTLYFEYFRNDITEEFKTGASHKWGGFKIGFTI</sequence>
<dbReference type="Proteomes" id="UP000030152">
    <property type="component" value="Unassembled WGS sequence"/>
</dbReference>
<keyword evidence="1" id="KW-0732">Signal</keyword>
<dbReference type="AlphaFoldDB" id="A0A0A2M1W6"/>
<evidence type="ECO:0000313" key="2">
    <source>
        <dbReference type="EMBL" id="KGO86617.1"/>
    </source>
</evidence>
<gene>
    <name evidence="2" type="ORF">Q765_10365</name>
</gene>
<keyword evidence="3" id="KW-1185">Reference proteome</keyword>
<dbReference type="Gene3D" id="2.40.128.140">
    <property type="entry name" value="Outer membrane protein"/>
    <property type="match status" value="1"/>
</dbReference>
<name>A0A0A2M1W6_9FLAO</name>
<protein>
    <submittedName>
        <fullName evidence="2">Outer membrane protein</fullName>
    </submittedName>
</protein>
<evidence type="ECO:0000313" key="3">
    <source>
        <dbReference type="Proteomes" id="UP000030152"/>
    </source>
</evidence>
<dbReference type="eggNOG" id="COG3528">
    <property type="taxonomic scope" value="Bacteria"/>
</dbReference>
<dbReference type="STRING" id="1121895.GCA_000378485_02995"/>
<accession>A0A0A2M1W6</accession>
<dbReference type="InterPro" id="IPR018707">
    <property type="entry name" value="LpxR"/>
</dbReference>
<comment type="caution">
    <text evidence="2">The sequence shown here is derived from an EMBL/GenBank/DDBJ whole genome shotgun (WGS) entry which is preliminary data.</text>
</comment>
<dbReference type="Pfam" id="PF09982">
    <property type="entry name" value="LpxR"/>
    <property type="match status" value="1"/>
</dbReference>
<reference evidence="2 3" key="1">
    <citation type="submission" date="2013-09" db="EMBL/GenBank/DDBJ databases">
        <authorList>
            <person name="Zeng Z."/>
            <person name="Chen C."/>
        </authorList>
    </citation>
    <scope>NUCLEOTIDE SEQUENCE [LARGE SCALE GENOMIC DNA]</scope>
    <source>
        <strain evidence="2 3">WB 3.3-2</strain>
    </source>
</reference>
<dbReference type="EMBL" id="JRLX01000009">
    <property type="protein sequence ID" value="KGO86617.1"/>
    <property type="molecule type" value="Genomic_DNA"/>
</dbReference>